<gene>
    <name evidence="1" type="ORF">X777_05643</name>
</gene>
<sequence>MNNDGNVDTDEDNCDLDYRAADNLILKIGEAKVYLHREQPTRSTHSRRVTKCS</sequence>
<accession>A0A026WEN0</accession>
<dbReference type="EMBL" id="KK107250">
    <property type="protein sequence ID" value="EZA54413.1"/>
    <property type="molecule type" value="Genomic_DNA"/>
</dbReference>
<proteinExistence type="predicted"/>
<evidence type="ECO:0000313" key="2">
    <source>
        <dbReference type="Proteomes" id="UP000053097"/>
    </source>
</evidence>
<name>A0A026WEN0_OOCBI</name>
<evidence type="ECO:0000313" key="1">
    <source>
        <dbReference type="EMBL" id="EZA54413.1"/>
    </source>
</evidence>
<organism evidence="1 2">
    <name type="scientific">Ooceraea biroi</name>
    <name type="common">Clonal raider ant</name>
    <name type="synonym">Cerapachys biroi</name>
    <dbReference type="NCBI Taxonomy" id="2015173"/>
    <lineage>
        <taxon>Eukaryota</taxon>
        <taxon>Metazoa</taxon>
        <taxon>Ecdysozoa</taxon>
        <taxon>Arthropoda</taxon>
        <taxon>Hexapoda</taxon>
        <taxon>Insecta</taxon>
        <taxon>Pterygota</taxon>
        <taxon>Neoptera</taxon>
        <taxon>Endopterygota</taxon>
        <taxon>Hymenoptera</taxon>
        <taxon>Apocrita</taxon>
        <taxon>Aculeata</taxon>
        <taxon>Formicoidea</taxon>
        <taxon>Formicidae</taxon>
        <taxon>Dorylinae</taxon>
        <taxon>Ooceraea</taxon>
    </lineage>
</organism>
<keyword evidence="2" id="KW-1185">Reference proteome</keyword>
<reference evidence="1 2" key="1">
    <citation type="journal article" date="2014" name="Curr. Biol.">
        <title>The genome of the clonal raider ant Cerapachys biroi.</title>
        <authorList>
            <person name="Oxley P.R."/>
            <person name="Ji L."/>
            <person name="Fetter-Pruneda I."/>
            <person name="McKenzie S.K."/>
            <person name="Li C."/>
            <person name="Hu H."/>
            <person name="Zhang G."/>
            <person name="Kronauer D.J."/>
        </authorList>
    </citation>
    <scope>NUCLEOTIDE SEQUENCE [LARGE SCALE GENOMIC DNA]</scope>
</reference>
<dbReference type="Proteomes" id="UP000053097">
    <property type="component" value="Unassembled WGS sequence"/>
</dbReference>
<dbReference type="AlphaFoldDB" id="A0A026WEN0"/>
<protein>
    <submittedName>
        <fullName evidence="1">Uncharacterized protein</fullName>
    </submittedName>
</protein>